<organism evidence="1 2">
    <name type="scientific">Panicum hallii var. hallii</name>
    <dbReference type="NCBI Taxonomy" id="1504633"/>
    <lineage>
        <taxon>Eukaryota</taxon>
        <taxon>Viridiplantae</taxon>
        <taxon>Streptophyta</taxon>
        <taxon>Embryophyta</taxon>
        <taxon>Tracheophyta</taxon>
        <taxon>Spermatophyta</taxon>
        <taxon>Magnoliopsida</taxon>
        <taxon>Liliopsida</taxon>
        <taxon>Poales</taxon>
        <taxon>Poaceae</taxon>
        <taxon>PACMAD clade</taxon>
        <taxon>Panicoideae</taxon>
        <taxon>Panicodae</taxon>
        <taxon>Paniceae</taxon>
        <taxon>Panicinae</taxon>
        <taxon>Panicum</taxon>
        <taxon>Panicum sect. Panicum</taxon>
    </lineage>
</organism>
<dbReference type="EMBL" id="CM009756">
    <property type="protein sequence ID" value="PUZ45064.1"/>
    <property type="molecule type" value="Genomic_DNA"/>
</dbReference>
<keyword evidence="2" id="KW-1185">Reference proteome</keyword>
<dbReference type="Proteomes" id="UP000244336">
    <property type="component" value="Chromosome 8"/>
</dbReference>
<dbReference type="AlphaFoldDB" id="A0A2T7CP15"/>
<dbReference type="Gramene" id="PUZ45064">
    <property type="protein sequence ID" value="PUZ45064"/>
    <property type="gene ID" value="GQ55_8G190300"/>
</dbReference>
<evidence type="ECO:0000313" key="1">
    <source>
        <dbReference type="EMBL" id="PUZ45064.1"/>
    </source>
</evidence>
<sequence length="70" mass="7924">MQASAVVTWLVLGYRNHVNGMYLHVKKCLDQSIIVALDPSNQILSTVRTNSPPNYESQYKFSCSKIRTHA</sequence>
<gene>
    <name evidence="1" type="ORF">GQ55_8G190300</name>
</gene>
<protein>
    <submittedName>
        <fullName evidence="1">Uncharacterized protein</fullName>
    </submittedName>
</protein>
<name>A0A2T7CP15_9POAL</name>
<reference evidence="1 2" key="1">
    <citation type="submission" date="2018-04" db="EMBL/GenBank/DDBJ databases">
        <title>WGS assembly of Panicum hallii var. hallii HAL2.</title>
        <authorList>
            <person name="Lovell J."/>
            <person name="Jenkins J."/>
            <person name="Lowry D."/>
            <person name="Mamidi S."/>
            <person name="Sreedasyam A."/>
            <person name="Weng X."/>
            <person name="Barry K."/>
            <person name="Bonette J."/>
            <person name="Campitelli B."/>
            <person name="Daum C."/>
            <person name="Gordon S."/>
            <person name="Gould B."/>
            <person name="Lipzen A."/>
            <person name="MacQueen A."/>
            <person name="Palacio-Mejia J."/>
            <person name="Plott C."/>
            <person name="Shakirov E."/>
            <person name="Shu S."/>
            <person name="Yoshinaga Y."/>
            <person name="Zane M."/>
            <person name="Rokhsar D."/>
            <person name="Grimwood J."/>
            <person name="Schmutz J."/>
            <person name="Juenger T."/>
        </authorList>
    </citation>
    <scope>NUCLEOTIDE SEQUENCE [LARGE SCALE GENOMIC DNA]</scope>
    <source>
        <strain evidence="2">cv. HAL2</strain>
    </source>
</reference>
<evidence type="ECO:0000313" key="2">
    <source>
        <dbReference type="Proteomes" id="UP000244336"/>
    </source>
</evidence>
<proteinExistence type="predicted"/>
<accession>A0A2T7CP15</accession>